<evidence type="ECO:0000313" key="11">
    <source>
        <dbReference type="Proteomes" id="UP000441717"/>
    </source>
</evidence>
<dbReference type="InterPro" id="IPR050095">
    <property type="entry name" value="ECF_ABC_transporter_ATP-bd"/>
</dbReference>
<evidence type="ECO:0000256" key="2">
    <source>
        <dbReference type="ARBA" id="ARBA00005417"/>
    </source>
</evidence>
<dbReference type="InterPro" id="IPR027417">
    <property type="entry name" value="P-loop_NTPase"/>
</dbReference>
<keyword evidence="6 10" id="KW-0067">ATP-binding</keyword>
<keyword evidence="5" id="KW-0547">Nucleotide-binding</keyword>
<evidence type="ECO:0000256" key="4">
    <source>
        <dbReference type="ARBA" id="ARBA00022475"/>
    </source>
</evidence>
<feature type="domain" description="ABC transporter" evidence="9">
    <location>
        <begin position="4"/>
        <end position="244"/>
    </location>
</feature>
<evidence type="ECO:0000313" key="10">
    <source>
        <dbReference type="EMBL" id="MQL51499.1"/>
    </source>
</evidence>
<comment type="subcellular location">
    <subcellularLocation>
        <location evidence="1">Cell membrane</location>
        <topology evidence="1">Peripheral membrane protein</topology>
    </subcellularLocation>
</comment>
<evidence type="ECO:0000256" key="1">
    <source>
        <dbReference type="ARBA" id="ARBA00004202"/>
    </source>
</evidence>
<dbReference type="InterPro" id="IPR003593">
    <property type="entry name" value="AAA+_ATPase"/>
</dbReference>
<comment type="caution">
    <text evidence="10">The sequence shown here is derived from an EMBL/GenBank/DDBJ whole genome shotgun (WGS) entry which is preliminary data.</text>
</comment>
<dbReference type="Gene3D" id="3.40.50.300">
    <property type="entry name" value="P-loop containing nucleotide triphosphate hydrolases"/>
    <property type="match status" value="1"/>
</dbReference>
<keyword evidence="4" id="KW-1003">Cell membrane</keyword>
<keyword evidence="7" id="KW-1278">Translocase</keyword>
<evidence type="ECO:0000256" key="8">
    <source>
        <dbReference type="ARBA" id="ARBA00023136"/>
    </source>
</evidence>
<dbReference type="PANTHER" id="PTHR43553:SF24">
    <property type="entry name" value="ENERGY-COUPLING FACTOR TRANSPORTER ATP-BINDING PROTEIN ECFA1"/>
    <property type="match status" value="1"/>
</dbReference>
<evidence type="ECO:0000256" key="5">
    <source>
        <dbReference type="ARBA" id="ARBA00022741"/>
    </source>
</evidence>
<dbReference type="InterPro" id="IPR003439">
    <property type="entry name" value="ABC_transporter-like_ATP-bd"/>
</dbReference>
<organism evidence="10 11">
    <name type="scientific">Desulfofundulus thermobenzoicus</name>
    <dbReference type="NCBI Taxonomy" id="29376"/>
    <lineage>
        <taxon>Bacteria</taxon>
        <taxon>Bacillati</taxon>
        <taxon>Bacillota</taxon>
        <taxon>Clostridia</taxon>
        <taxon>Eubacteriales</taxon>
        <taxon>Peptococcaceae</taxon>
        <taxon>Desulfofundulus</taxon>
    </lineage>
</organism>
<evidence type="ECO:0000256" key="7">
    <source>
        <dbReference type="ARBA" id="ARBA00022967"/>
    </source>
</evidence>
<dbReference type="SMART" id="SM00382">
    <property type="entry name" value="AAA"/>
    <property type="match status" value="1"/>
</dbReference>
<dbReference type="InterPro" id="IPR017871">
    <property type="entry name" value="ABC_transporter-like_CS"/>
</dbReference>
<dbReference type="InterPro" id="IPR015856">
    <property type="entry name" value="ABC_transpr_CbiO/EcfA_su"/>
</dbReference>
<protein>
    <submittedName>
        <fullName evidence="10">ATP-binding cassette domain-containing protein</fullName>
    </submittedName>
</protein>
<dbReference type="GO" id="GO:0016887">
    <property type="term" value="F:ATP hydrolysis activity"/>
    <property type="evidence" value="ECO:0007669"/>
    <property type="project" value="InterPro"/>
</dbReference>
<comment type="similarity">
    <text evidence="2">Belongs to the ABC transporter superfamily.</text>
</comment>
<dbReference type="PANTHER" id="PTHR43553">
    <property type="entry name" value="HEAVY METAL TRANSPORTER"/>
    <property type="match status" value="1"/>
</dbReference>
<dbReference type="RefSeq" id="WP_341473749.1">
    <property type="nucleotide sequence ID" value="NZ_WHYR01000008.1"/>
</dbReference>
<evidence type="ECO:0000259" key="9">
    <source>
        <dbReference type="PROSITE" id="PS50893"/>
    </source>
</evidence>
<keyword evidence="3" id="KW-0813">Transport</keyword>
<dbReference type="Pfam" id="PF00005">
    <property type="entry name" value="ABC_tran"/>
    <property type="match status" value="1"/>
</dbReference>
<accession>A0A6N7IPI7</accession>
<dbReference type="PROSITE" id="PS00211">
    <property type="entry name" value="ABC_TRANSPORTER_1"/>
    <property type="match status" value="1"/>
</dbReference>
<dbReference type="GO" id="GO:0005524">
    <property type="term" value="F:ATP binding"/>
    <property type="evidence" value="ECO:0007669"/>
    <property type="project" value="UniProtKB-KW"/>
</dbReference>
<reference evidence="10 11" key="1">
    <citation type="submission" date="2019-10" db="EMBL/GenBank/DDBJ databases">
        <title>Comparative genomics of sulfur disproportionating microorganisms.</title>
        <authorList>
            <person name="Ward L.M."/>
            <person name="Bertran E."/>
            <person name="Johnston D."/>
        </authorList>
    </citation>
    <scope>NUCLEOTIDE SEQUENCE [LARGE SCALE GENOMIC DNA]</scope>
    <source>
        <strain evidence="10 11">DSM 14055</strain>
    </source>
</reference>
<sequence>MGVLEIKDLYFTYGGSDTPALNGLSLRVDEGEFFGITGPTGAGKTTLACCINGLIPHFYRGRLQGRVLVFGEPVGESTPARLARSVGSVFQDAESQVICADVEQEVAFGLENMGFSPREMEERIQTALELVGLSGFRQRPTAWLSGGEKQRLAIAAALAPLPRVLVLDEPTSELDPLGTREIFQVLRRLNREMGMTIIIMEQKTDYLAAFADRMLVLEAGRAVLEGSPAAVMRQQADLDRVGVRVPDVARLALMLGIGRDENLPLTVDHGRSLVEKWLQKRGQSPFHTGKLIS</sequence>
<dbReference type="SUPFAM" id="SSF52540">
    <property type="entry name" value="P-loop containing nucleoside triphosphate hydrolases"/>
    <property type="match status" value="1"/>
</dbReference>
<dbReference type="GO" id="GO:0043190">
    <property type="term" value="C:ATP-binding cassette (ABC) transporter complex"/>
    <property type="evidence" value="ECO:0007669"/>
    <property type="project" value="TreeGrafter"/>
</dbReference>
<evidence type="ECO:0000256" key="6">
    <source>
        <dbReference type="ARBA" id="ARBA00022840"/>
    </source>
</evidence>
<dbReference type="GO" id="GO:0042626">
    <property type="term" value="F:ATPase-coupled transmembrane transporter activity"/>
    <property type="evidence" value="ECO:0007669"/>
    <property type="project" value="TreeGrafter"/>
</dbReference>
<gene>
    <name evidence="10" type="ORF">GFC01_04310</name>
</gene>
<keyword evidence="11" id="KW-1185">Reference proteome</keyword>
<evidence type="ECO:0000256" key="3">
    <source>
        <dbReference type="ARBA" id="ARBA00022448"/>
    </source>
</evidence>
<dbReference type="PROSITE" id="PS50893">
    <property type="entry name" value="ABC_TRANSPORTER_2"/>
    <property type="match status" value="1"/>
</dbReference>
<keyword evidence="8" id="KW-0472">Membrane</keyword>
<dbReference type="AlphaFoldDB" id="A0A6N7IPI7"/>
<dbReference type="CDD" id="cd03225">
    <property type="entry name" value="ABC_cobalt_CbiO_domain1"/>
    <property type="match status" value="1"/>
</dbReference>
<dbReference type="Proteomes" id="UP000441717">
    <property type="component" value="Unassembled WGS sequence"/>
</dbReference>
<dbReference type="EMBL" id="WHYR01000008">
    <property type="protein sequence ID" value="MQL51499.1"/>
    <property type="molecule type" value="Genomic_DNA"/>
</dbReference>
<proteinExistence type="inferred from homology"/>
<name>A0A6N7IPI7_9FIRM</name>
<dbReference type="FunFam" id="3.40.50.300:FF:000224">
    <property type="entry name" value="Energy-coupling factor transporter ATP-binding protein EcfA"/>
    <property type="match status" value="1"/>
</dbReference>